<feature type="transmembrane region" description="Helical" evidence="7">
    <location>
        <begin position="210"/>
        <end position="238"/>
    </location>
</feature>
<organism evidence="8 9">
    <name type="scientific">Streptosporangium subroseum</name>
    <dbReference type="NCBI Taxonomy" id="106412"/>
    <lineage>
        <taxon>Bacteria</taxon>
        <taxon>Bacillati</taxon>
        <taxon>Actinomycetota</taxon>
        <taxon>Actinomycetes</taxon>
        <taxon>Streptosporangiales</taxon>
        <taxon>Streptosporangiaceae</taxon>
        <taxon>Streptosporangium</taxon>
    </lineage>
</organism>
<reference evidence="8 9" key="1">
    <citation type="submission" date="2017-06" db="EMBL/GenBank/DDBJ databases">
        <authorList>
            <person name="Kim H.J."/>
            <person name="Triplett B.A."/>
        </authorList>
    </citation>
    <scope>NUCLEOTIDE SEQUENCE [LARGE SCALE GENOMIC DNA]</scope>
    <source>
        <strain evidence="8 9">CGMCC 4.2132</strain>
    </source>
</reference>
<dbReference type="EMBL" id="FZOD01000028">
    <property type="protein sequence ID" value="SNT19578.1"/>
    <property type="molecule type" value="Genomic_DNA"/>
</dbReference>
<evidence type="ECO:0000313" key="9">
    <source>
        <dbReference type="Proteomes" id="UP000198282"/>
    </source>
</evidence>
<evidence type="ECO:0000256" key="1">
    <source>
        <dbReference type="ARBA" id="ARBA00004651"/>
    </source>
</evidence>
<sequence length="456" mass="46015">MLKPSVPVAQRLGRWLRRRADVAGRSGGHHDRADPTRATVVGQGELTTKPAADSATAPIASERVSLAVIAQQWGRIGCIGFGGPPTHIALLRRLCVQQRRWLSAADFEDGIAATNLLPGPASTQLAIWCAWRLRGAPGALIGGLCFIVPGLIVILALAALFLSGRPPLWAAGAAAGAGAAVPAVAAHAAAGLIPASWKRAGAGRGARLRWLAYLLAGGLAAALTGPWLVLVLIGCGFIEIAARTRPTTASPHLSAMSSLPLLSLLPALPALAAPAAATGGLLAVAWVAAKVGALSYGGGFVIIPLMQHDAVHTYHWMSNAQFLDAVALGQITPGPVVQTVAVVGYAAAGLGGGLLAAALAFTPSFAFVLIGGRHFDRLREAPRIQAFLTGAGAAAIGAIAGSTLPLALALSHLWQAGILAASALWLLALRRGVVTALIGAGALGAAAALIGAPIAT</sequence>
<gene>
    <name evidence="8" type="ORF">SAMN05216276_102818</name>
</gene>
<dbReference type="Proteomes" id="UP000198282">
    <property type="component" value="Unassembled WGS sequence"/>
</dbReference>
<feature type="transmembrane region" description="Helical" evidence="7">
    <location>
        <begin position="384"/>
        <end position="406"/>
    </location>
</feature>
<feature type="transmembrane region" description="Helical" evidence="7">
    <location>
        <begin position="168"/>
        <end position="190"/>
    </location>
</feature>
<evidence type="ECO:0000256" key="5">
    <source>
        <dbReference type="ARBA" id="ARBA00022989"/>
    </source>
</evidence>
<dbReference type="PIRSF" id="PIRSF004810">
    <property type="entry name" value="ChrA"/>
    <property type="match status" value="1"/>
</dbReference>
<comment type="subcellular location">
    <subcellularLocation>
        <location evidence="1">Cell membrane</location>
        <topology evidence="1">Multi-pass membrane protein</topology>
    </subcellularLocation>
</comment>
<evidence type="ECO:0000313" key="8">
    <source>
        <dbReference type="EMBL" id="SNT19578.1"/>
    </source>
</evidence>
<comment type="similarity">
    <text evidence="2">Belongs to the chromate ion transporter (CHR) (TC 2.A.51) family.</text>
</comment>
<name>A0A239KPH5_9ACTN</name>
<evidence type="ECO:0000256" key="7">
    <source>
        <dbReference type="SAM" id="Phobius"/>
    </source>
</evidence>
<dbReference type="Pfam" id="PF02417">
    <property type="entry name" value="Chromate_transp"/>
    <property type="match status" value="2"/>
</dbReference>
<dbReference type="AlphaFoldDB" id="A0A239KPH5"/>
<evidence type="ECO:0000256" key="3">
    <source>
        <dbReference type="ARBA" id="ARBA00022475"/>
    </source>
</evidence>
<accession>A0A239KPH5</accession>
<evidence type="ECO:0000256" key="6">
    <source>
        <dbReference type="ARBA" id="ARBA00023136"/>
    </source>
</evidence>
<keyword evidence="3" id="KW-1003">Cell membrane</keyword>
<feature type="transmembrane region" description="Helical" evidence="7">
    <location>
        <begin position="139"/>
        <end position="161"/>
    </location>
</feature>
<proteinExistence type="inferred from homology"/>
<feature type="transmembrane region" description="Helical" evidence="7">
    <location>
        <begin position="412"/>
        <end position="429"/>
    </location>
</feature>
<keyword evidence="9" id="KW-1185">Reference proteome</keyword>
<keyword evidence="6 7" id="KW-0472">Membrane</keyword>
<feature type="transmembrane region" description="Helical" evidence="7">
    <location>
        <begin position="354"/>
        <end position="372"/>
    </location>
</feature>
<evidence type="ECO:0000256" key="4">
    <source>
        <dbReference type="ARBA" id="ARBA00022692"/>
    </source>
</evidence>
<protein>
    <submittedName>
        <fullName evidence="8">Chromate transporter</fullName>
    </submittedName>
</protein>
<feature type="transmembrane region" description="Helical" evidence="7">
    <location>
        <begin position="436"/>
        <end position="455"/>
    </location>
</feature>
<dbReference type="OrthoDB" id="8969999at2"/>
<dbReference type="NCBIfam" id="TIGR00937">
    <property type="entry name" value="2A51"/>
    <property type="match status" value="1"/>
</dbReference>
<evidence type="ECO:0000256" key="2">
    <source>
        <dbReference type="ARBA" id="ARBA00005262"/>
    </source>
</evidence>
<feature type="transmembrane region" description="Helical" evidence="7">
    <location>
        <begin position="259"/>
        <end position="277"/>
    </location>
</feature>
<dbReference type="GO" id="GO:0005886">
    <property type="term" value="C:plasma membrane"/>
    <property type="evidence" value="ECO:0007669"/>
    <property type="project" value="UniProtKB-SubCell"/>
</dbReference>
<keyword evidence="4 7" id="KW-0812">Transmembrane</keyword>
<dbReference type="PANTHER" id="PTHR33567:SF3">
    <property type="entry name" value="CHROMATE ION TRANSPORTER (EUROFUNG)"/>
    <property type="match status" value="1"/>
</dbReference>
<dbReference type="InterPro" id="IPR003370">
    <property type="entry name" value="Chromate_transpt"/>
</dbReference>
<dbReference type="PANTHER" id="PTHR33567">
    <property type="entry name" value="CHROMATE ION TRANSPORTER (EUROFUNG)"/>
    <property type="match status" value="1"/>
</dbReference>
<dbReference type="InterPro" id="IPR014047">
    <property type="entry name" value="Chr_Tranpt_l_chain"/>
</dbReference>
<keyword evidence="5 7" id="KW-1133">Transmembrane helix</keyword>
<dbReference type="GO" id="GO:0015109">
    <property type="term" value="F:chromate transmembrane transporter activity"/>
    <property type="evidence" value="ECO:0007669"/>
    <property type="project" value="InterPro"/>
</dbReference>
<feature type="transmembrane region" description="Helical" evidence="7">
    <location>
        <begin position="283"/>
        <end position="305"/>
    </location>
</feature>